<organism evidence="3 4">
    <name type="scientific">Psychrobacillus faecigallinarum</name>
    <dbReference type="NCBI Taxonomy" id="2762235"/>
    <lineage>
        <taxon>Bacteria</taxon>
        <taxon>Bacillati</taxon>
        <taxon>Bacillota</taxon>
        <taxon>Bacilli</taxon>
        <taxon>Bacillales</taxon>
        <taxon>Bacillaceae</taxon>
        <taxon>Psychrobacillus</taxon>
    </lineage>
</organism>
<evidence type="ECO:0000259" key="1">
    <source>
        <dbReference type="Pfam" id="PF02829"/>
    </source>
</evidence>
<evidence type="ECO:0000313" key="4">
    <source>
        <dbReference type="Proteomes" id="UP000640786"/>
    </source>
</evidence>
<feature type="domain" description="Helix-turn-helix type 11" evidence="2">
    <location>
        <begin position="12"/>
        <end position="62"/>
    </location>
</feature>
<gene>
    <name evidence="3" type="ORF">H9650_06455</name>
</gene>
<dbReference type="PANTHER" id="PTHR40068:SF1">
    <property type="entry name" value="TRANSCRIPTION REPRESSOR NIAR-RELATED"/>
    <property type="match status" value="1"/>
</dbReference>
<proteinExistence type="predicted"/>
<dbReference type="Gene3D" id="1.10.10.10">
    <property type="entry name" value="Winged helix-like DNA-binding domain superfamily/Winged helix DNA-binding domain"/>
    <property type="match status" value="1"/>
</dbReference>
<feature type="domain" description="3H" evidence="1">
    <location>
        <begin position="77"/>
        <end position="172"/>
    </location>
</feature>
<dbReference type="InterPro" id="IPR035922">
    <property type="entry name" value="3H_dom_sf"/>
</dbReference>
<dbReference type="PIRSF" id="PIRSF037847">
    <property type="entry name" value="NiaR"/>
    <property type="match status" value="1"/>
</dbReference>
<accession>A0ABR8R7H7</accession>
<dbReference type="PANTHER" id="PTHR40068">
    <property type="entry name" value="TRANSCRIPTION REPRESSOR NIAR-RELATED"/>
    <property type="match status" value="1"/>
</dbReference>
<dbReference type="RefSeq" id="WP_191696835.1">
    <property type="nucleotide sequence ID" value="NZ_JACSQO010000002.1"/>
</dbReference>
<dbReference type="Pfam" id="PF08279">
    <property type="entry name" value="HTH_11"/>
    <property type="match status" value="1"/>
</dbReference>
<dbReference type="InterPro" id="IPR036388">
    <property type="entry name" value="WH-like_DNA-bd_sf"/>
</dbReference>
<evidence type="ECO:0000259" key="2">
    <source>
        <dbReference type="Pfam" id="PF08279"/>
    </source>
</evidence>
<reference evidence="3 4" key="1">
    <citation type="submission" date="2020-08" db="EMBL/GenBank/DDBJ databases">
        <title>A Genomic Blueprint of the Chicken Gut Microbiome.</title>
        <authorList>
            <person name="Gilroy R."/>
            <person name="Ravi A."/>
            <person name="Getino M."/>
            <person name="Pursley I."/>
            <person name="Horton D.L."/>
            <person name="Alikhan N.-F."/>
            <person name="Baker D."/>
            <person name="Gharbi K."/>
            <person name="Hall N."/>
            <person name="Watson M."/>
            <person name="Adriaenssens E.M."/>
            <person name="Foster-Nyarko E."/>
            <person name="Jarju S."/>
            <person name="Secka A."/>
            <person name="Antonio M."/>
            <person name="Oren A."/>
            <person name="Chaudhuri R."/>
            <person name="La Ragione R.M."/>
            <person name="Hildebrand F."/>
            <person name="Pallen M.J."/>
        </authorList>
    </citation>
    <scope>NUCLEOTIDE SEQUENCE [LARGE SCALE GENOMIC DNA]</scope>
    <source>
        <strain evidence="3 4">Sa2BUA9</strain>
    </source>
</reference>
<sequence>MKKLKGAERRTWICSYLKEQDQPIKGSELAKLANVSRQVIVNDITLLKATNHPIMSTNQGYILLPNREDFGSVQKSVVCIHKSKETEEELLTLVDAGVTVENVTVEHTVYGEITSSIMVSNRHDVEIFLKKVRETEASFLLELTSGVHIHRLSAPSEEILVRGIEAIRKKGYIMDEQN</sequence>
<dbReference type="Pfam" id="PF02829">
    <property type="entry name" value="3H"/>
    <property type="match status" value="1"/>
</dbReference>
<dbReference type="InterPro" id="IPR026043">
    <property type="entry name" value="NadR"/>
</dbReference>
<evidence type="ECO:0000313" key="3">
    <source>
        <dbReference type="EMBL" id="MBD7943757.1"/>
    </source>
</evidence>
<comment type="caution">
    <text evidence="3">The sequence shown here is derived from an EMBL/GenBank/DDBJ whole genome shotgun (WGS) entry which is preliminary data.</text>
</comment>
<keyword evidence="4" id="KW-1185">Reference proteome</keyword>
<dbReference type="SUPFAM" id="SSF46785">
    <property type="entry name" value="Winged helix' DNA-binding domain"/>
    <property type="match status" value="1"/>
</dbReference>
<dbReference type="SUPFAM" id="SSF75500">
    <property type="entry name" value="Putative transcriptional regulator TM1602, C-terminal domain"/>
    <property type="match status" value="1"/>
</dbReference>
<dbReference type="InterPro" id="IPR004173">
    <property type="entry name" value="3H_domain"/>
</dbReference>
<dbReference type="Proteomes" id="UP000640786">
    <property type="component" value="Unassembled WGS sequence"/>
</dbReference>
<dbReference type="InterPro" id="IPR013196">
    <property type="entry name" value="HTH_11"/>
</dbReference>
<protein>
    <submittedName>
        <fullName evidence="3">Transcription repressor NadR</fullName>
    </submittedName>
</protein>
<dbReference type="InterPro" id="IPR036390">
    <property type="entry name" value="WH_DNA-bd_sf"/>
</dbReference>
<name>A0ABR8R7H7_9BACI</name>
<dbReference type="EMBL" id="JACSQO010000002">
    <property type="protein sequence ID" value="MBD7943757.1"/>
    <property type="molecule type" value="Genomic_DNA"/>
</dbReference>
<dbReference type="Gene3D" id="3.30.1340.20">
    <property type="entry name" value="3H domain"/>
    <property type="match status" value="1"/>
</dbReference>